<proteinExistence type="predicted"/>
<evidence type="ECO:0000313" key="1">
    <source>
        <dbReference type="EMBL" id="JAE07406.1"/>
    </source>
</evidence>
<protein>
    <submittedName>
        <fullName evidence="1">Uncharacterized protein</fullName>
    </submittedName>
</protein>
<name>A0A0A9FB80_ARUDO</name>
<dbReference type="AlphaFoldDB" id="A0A0A9FB80"/>
<reference evidence="1" key="2">
    <citation type="journal article" date="2015" name="Data Brief">
        <title>Shoot transcriptome of the giant reed, Arundo donax.</title>
        <authorList>
            <person name="Barrero R.A."/>
            <person name="Guerrero F.D."/>
            <person name="Moolhuijzen P."/>
            <person name="Goolsby J.A."/>
            <person name="Tidwell J."/>
            <person name="Bellgard S.E."/>
            <person name="Bellgard M.I."/>
        </authorList>
    </citation>
    <scope>NUCLEOTIDE SEQUENCE</scope>
    <source>
        <tissue evidence="1">Shoot tissue taken approximately 20 cm above the soil surface</tissue>
    </source>
</reference>
<organism evidence="1">
    <name type="scientific">Arundo donax</name>
    <name type="common">Giant reed</name>
    <name type="synonym">Donax arundinaceus</name>
    <dbReference type="NCBI Taxonomy" id="35708"/>
    <lineage>
        <taxon>Eukaryota</taxon>
        <taxon>Viridiplantae</taxon>
        <taxon>Streptophyta</taxon>
        <taxon>Embryophyta</taxon>
        <taxon>Tracheophyta</taxon>
        <taxon>Spermatophyta</taxon>
        <taxon>Magnoliopsida</taxon>
        <taxon>Liliopsida</taxon>
        <taxon>Poales</taxon>
        <taxon>Poaceae</taxon>
        <taxon>PACMAD clade</taxon>
        <taxon>Arundinoideae</taxon>
        <taxon>Arundineae</taxon>
        <taxon>Arundo</taxon>
    </lineage>
</organism>
<sequence length="37" mass="4575">MYISVLQHAYYIKIQERSNFKYKLQVLITLQFHINKC</sequence>
<dbReference type="EMBL" id="GBRH01190490">
    <property type="protein sequence ID" value="JAE07406.1"/>
    <property type="molecule type" value="Transcribed_RNA"/>
</dbReference>
<accession>A0A0A9FB80</accession>
<reference evidence="1" key="1">
    <citation type="submission" date="2014-09" db="EMBL/GenBank/DDBJ databases">
        <authorList>
            <person name="Magalhaes I.L.F."/>
            <person name="Oliveira U."/>
            <person name="Santos F.R."/>
            <person name="Vidigal T.H.D.A."/>
            <person name="Brescovit A.D."/>
            <person name="Santos A.J."/>
        </authorList>
    </citation>
    <scope>NUCLEOTIDE SEQUENCE</scope>
    <source>
        <tissue evidence="1">Shoot tissue taken approximately 20 cm above the soil surface</tissue>
    </source>
</reference>